<gene>
    <name evidence="2" type="ORF">AAG570_008250</name>
</gene>
<evidence type="ECO:0000313" key="2">
    <source>
        <dbReference type="EMBL" id="KAL1110173.1"/>
    </source>
</evidence>
<feature type="region of interest" description="Disordered" evidence="1">
    <location>
        <begin position="83"/>
        <end position="116"/>
    </location>
</feature>
<reference evidence="2 3" key="1">
    <citation type="submission" date="2024-07" db="EMBL/GenBank/DDBJ databases">
        <title>Chromosome-level genome assembly of the water stick insect Ranatra chinensis (Heteroptera: Nepidae).</title>
        <authorList>
            <person name="Liu X."/>
        </authorList>
    </citation>
    <scope>NUCLEOTIDE SEQUENCE [LARGE SCALE GENOMIC DNA]</scope>
    <source>
        <strain evidence="2">Cailab_2021Rc</strain>
        <tissue evidence="2">Muscle</tissue>
    </source>
</reference>
<accession>A0ABD0Y7Y4</accession>
<name>A0ABD0Y7Y4_9HEMI</name>
<keyword evidence="3" id="KW-1185">Reference proteome</keyword>
<dbReference type="Proteomes" id="UP001558652">
    <property type="component" value="Unassembled WGS sequence"/>
</dbReference>
<dbReference type="EMBL" id="JBFDAA010000023">
    <property type="protein sequence ID" value="KAL1110173.1"/>
    <property type="molecule type" value="Genomic_DNA"/>
</dbReference>
<dbReference type="AlphaFoldDB" id="A0ABD0Y7Y4"/>
<protein>
    <submittedName>
        <fullName evidence="2">Uncharacterized protein</fullName>
    </submittedName>
</protein>
<sequence>FNTPIHCFSRDWEQHNVLTHKILSRRSSFKVSQEAYGVYADDTFENILEVTSHHDAIMAFYYMDDNNKVKVTEIFDVTDAESLDTENTPGESGQHECDEPLTTPWFSKETDEDTSITDNSLDEECTESGNIFSDPESEWVSHKDCAENVLRVNEFPLSLPDSRPECEQVFKPIQGI</sequence>
<organism evidence="2 3">
    <name type="scientific">Ranatra chinensis</name>
    <dbReference type="NCBI Taxonomy" id="642074"/>
    <lineage>
        <taxon>Eukaryota</taxon>
        <taxon>Metazoa</taxon>
        <taxon>Ecdysozoa</taxon>
        <taxon>Arthropoda</taxon>
        <taxon>Hexapoda</taxon>
        <taxon>Insecta</taxon>
        <taxon>Pterygota</taxon>
        <taxon>Neoptera</taxon>
        <taxon>Paraneoptera</taxon>
        <taxon>Hemiptera</taxon>
        <taxon>Heteroptera</taxon>
        <taxon>Panheteroptera</taxon>
        <taxon>Nepomorpha</taxon>
        <taxon>Nepidae</taxon>
        <taxon>Ranatrinae</taxon>
        <taxon>Ranatra</taxon>
    </lineage>
</organism>
<comment type="caution">
    <text evidence="2">The sequence shown here is derived from an EMBL/GenBank/DDBJ whole genome shotgun (WGS) entry which is preliminary data.</text>
</comment>
<evidence type="ECO:0000313" key="3">
    <source>
        <dbReference type="Proteomes" id="UP001558652"/>
    </source>
</evidence>
<proteinExistence type="predicted"/>
<evidence type="ECO:0000256" key="1">
    <source>
        <dbReference type="SAM" id="MobiDB-lite"/>
    </source>
</evidence>
<feature type="non-terminal residue" evidence="2">
    <location>
        <position position="1"/>
    </location>
</feature>